<dbReference type="Proteomes" id="UP001165541">
    <property type="component" value="Unassembled WGS sequence"/>
</dbReference>
<dbReference type="EMBL" id="JAMKFE010000007">
    <property type="protein sequence ID" value="MCM5680541.1"/>
    <property type="molecule type" value="Genomic_DNA"/>
</dbReference>
<dbReference type="RefSeq" id="WP_251778995.1">
    <property type="nucleotide sequence ID" value="NZ_JAMKFE010000007.1"/>
</dbReference>
<evidence type="ECO:0000256" key="1">
    <source>
        <dbReference type="SAM" id="MobiDB-lite"/>
    </source>
</evidence>
<keyword evidence="3" id="KW-1185">Reference proteome</keyword>
<proteinExistence type="predicted"/>
<comment type="caution">
    <text evidence="2">The sequence shown here is derived from an EMBL/GenBank/DDBJ whole genome shotgun (WGS) entry which is preliminary data.</text>
</comment>
<organism evidence="2 3">
    <name type="scientific">Caldimonas mangrovi</name>
    <dbReference type="NCBI Taxonomy" id="2944811"/>
    <lineage>
        <taxon>Bacteria</taxon>
        <taxon>Pseudomonadati</taxon>
        <taxon>Pseudomonadota</taxon>
        <taxon>Betaproteobacteria</taxon>
        <taxon>Burkholderiales</taxon>
        <taxon>Sphaerotilaceae</taxon>
        <taxon>Caldimonas</taxon>
    </lineage>
</organism>
<accession>A0ABT0YP93</accession>
<sequence length="104" mass="11923">MLSRTRAAQSPMRANAATHPETREVVIDVEARMVRSGNLEVPFALSERHRRMFLDGLDVIGATLQMRDKIEEFGRAHWAQRPWLHNVAARTMQRLTTDPVTSTR</sequence>
<evidence type="ECO:0000313" key="2">
    <source>
        <dbReference type="EMBL" id="MCM5680541.1"/>
    </source>
</evidence>
<reference evidence="2" key="1">
    <citation type="submission" date="2022-05" db="EMBL/GenBank/DDBJ databases">
        <title>Schlegelella sp. nov., isolated from mangrove soil.</title>
        <authorList>
            <person name="Liu Y."/>
            <person name="Ge X."/>
            <person name="Liu W."/>
        </authorList>
    </citation>
    <scope>NUCLEOTIDE SEQUENCE</scope>
    <source>
        <strain evidence="2">S2-27</strain>
    </source>
</reference>
<evidence type="ECO:0000313" key="3">
    <source>
        <dbReference type="Proteomes" id="UP001165541"/>
    </source>
</evidence>
<protein>
    <submittedName>
        <fullName evidence="2">Uncharacterized protein</fullName>
    </submittedName>
</protein>
<feature type="region of interest" description="Disordered" evidence="1">
    <location>
        <begin position="1"/>
        <end position="21"/>
    </location>
</feature>
<gene>
    <name evidence="2" type="ORF">M8A51_13495</name>
</gene>
<name>A0ABT0YP93_9BURK</name>